<sequence length="659" mass="72408">MKMSVKNINCKISMVHSQYFEKCYTYFNSRNISLRDRIIIRVLQYKFIFHSGFISRKSTFYLIRNLLVKLATSILRILLVSTLIRDVPYSFPSSSPVTGSFDFIVVGGGTAGSAVAARLSETEATVLLLEAGGSAPPESVVPFAWAPVLALGQASVTVASEPEDNAALSSPGRKNIAYFGRVIGGASTVNGMAFVRGSGYDFDSWKDLGNEGWDYRSVLPYFKKLENYQAERTPSLEKYRGFAGPVSVSQVQRWGKLRSAIKAAAAELGVAFNTVGGKSNIGISWADLAVKNGVRSSASESYLRPAATRSNLRVLTRATVTRIIFDEQKKARGVEYTFNGQTHRVVATKEVVLSAGALFTPQLLMLSGVGPPQMLTERGIEVVSALPGVGQNLDNHPGFVMHWRVKPGVTISIKDIFNPKTYIEYNSKRSGVLSGPFGTIAHNFVNLGGGNPDWPDLNLPWTLRPSVPTPNIDKKTNVQLIGLPVLHDTLTTRVVLMRPRSRGLVSLRSADVADPPLIRNNFFQDPYDLKLMVKGIRETFRVMNTSAMREILLPQPDTSLKACLRYGRDTDGYWECFVRHVVGQDAHHCCTAKMSPPTDPMGVVSPRLLVRGVSGLRVVDASVMPHVVSANTMASTYMVAEKASDMIKQDWGYPVQQLY</sequence>
<feature type="domain" description="Glucose-methanol-choline oxidoreductase N-terminal" evidence="6">
    <location>
        <begin position="356"/>
        <end position="370"/>
    </location>
</feature>
<dbReference type="KEGG" id="hazt:108680563"/>
<dbReference type="GO" id="GO:0016614">
    <property type="term" value="F:oxidoreductase activity, acting on CH-OH group of donors"/>
    <property type="evidence" value="ECO:0007669"/>
    <property type="project" value="InterPro"/>
</dbReference>
<dbReference type="Pfam" id="PF05199">
    <property type="entry name" value="GMC_oxred_C"/>
    <property type="match status" value="1"/>
</dbReference>
<comment type="cofactor">
    <cofactor evidence="1 5">
        <name>FAD</name>
        <dbReference type="ChEBI" id="CHEBI:57692"/>
    </cofactor>
</comment>
<gene>
    <name evidence="8" type="primary">LOC108680563</name>
</gene>
<evidence type="ECO:0000256" key="2">
    <source>
        <dbReference type="ARBA" id="ARBA00010790"/>
    </source>
</evidence>
<dbReference type="Proteomes" id="UP000694843">
    <property type="component" value="Unplaced"/>
</dbReference>
<evidence type="ECO:0000256" key="3">
    <source>
        <dbReference type="ARBA" id="ARBA00022630"/>
    </source>
</evidence>
<evidence type="ECO:0000259" key="6">
    <source>
        <dbReference type="PROSITE" id="PS00624"/>
    </source>
</evidence>
<dbReference type="SUPFAM" id="SSF51905">
    <property type="entry name" value="FAD/NAD(P)-binding domain"/>
    <property type="match status" value="1"/>
</dbReference>
<protein>
    <submittedName>
        <fullName evidence="8">Glucose dehydrogenase [FAD, quinone] isoform X1</fullName>
    </submittedName>
</protein>
<dbReference type="GeneID" id="108680563"/>
<dbReference type="InterPro" id="IPR000172">
    <property type="entry name" value="GMC_OxRdtase_N"/>
</dbReference>
<keyword evidence="3" id="KW-0285">Flavoprotein</keyword>
<dbReference type="SUPFAM" id="SSF54373">
    <property type="entry name" value="FAD-linked reductases, C-terminal domain"/>
    <property type="match status" value="1"/>
</dbReference>
<dbReference type="PANTHER" id="PTHR11552:SF147">
    <property type="entry name" value="CHOLINE DEHYDROGENASE, MITOCHONDRIAL"/>
    <property type="match status" value="1"/>
</dbReference>
<feature type="binding site" evidence="5">
    <location>
        <position position="182"/>
    </location>
    <ligand>
        <name>FAD</name>
        <dbReference type="ChEBI" id="CHEBI:57692"/>
    </ligand>
</feature>
<feature type="binding site" evidence="5">
    <location>
        <position position="320"/>
    </location>
    <ligand>
        <name>FAD</name>
        <dbReference type="ChEBI" id="CHEBI:57692"/>
    </ligand>
</feature>
<keyword evidence="4 5" id="KW-0274">FAD</keyword>
<comment type="similarity">
    <text evidence="2">Belongs to the GMC oxidoreductase family.</text>
</comment>
<evidence type="ECO:0000313" key="8">
    <source>
        <dbReference type="RefSeq" id="XP_018024915.1"/>
    </source>
</evidence>
<dbReference type="GO" id="GO:0050660">
    <property type="term" value="F:flavin adenine dinucleotide binding"/>
    <property type="evidence" value="ECO:0007669"/>
    <property type="project" value="InterPro"/>
</dbReference>
<accession>A0A8B7PFZ5</accession>
<keyword evidence="7" id="KW-1185">Reference proteome</keyword>
<dbReference type="InterPro" id="IPR007867">
    <property type="entry name" value="GMC_OxRtase_C"/>
</dbReference>
<dbReference type="PANTHER" id="PTHR11552">
    <property type="entry name" value="GLUCOSE-METHANOL-CHOLINE GMC OXIDOREDUCTASE"/>
    <property type="match status" value="1"/>
</dbReference>
<proteinExistence type="inferred from homology"/>
<dbReference type="PROSITE" id="PS00624">
    <property type="entry name" value="GMC_OXRED_2"/>
    <property type="match status" value="1"/>
</dbReference>
<dbReference type="InterPro" id="IPR036188">
    <property type="entry name" value="FAD/NAD-bd_sf"/>
</dbReference>
<dbReference type="PIRSF" id="PIRSF000137">
    <property type="entry name" value="Alcohol_oxidase"/>
    <property type="match status" value="1"/>
</dbReference>
<evidence type="ECO:0000256" key="4">
    <source>
        <dbReference type="ARBA" id="ARBA00022827"/>
    </source>
</evidence>
<dbReference type="RefSeq" id="XP_018024915.1">
    <property type="nucleotide sequence ID" value="XM_018169426.2"/>
</dbReference>
<dbReference type="AlphaFoldDB" id="A0A8B7PFZ5"/>
<organism evidence="7 8">
    <name type="scientific">Hyalella azteca</name>
    <name type="common">Amphipod</name>
    <dbReference type="NCBI Taxonomy" id="294128"/>
    <lineage>
        <taxon>Eukaryota</taxon>
        <taxon>Metazoa</taxon>
        <taxon>Ecdysozoa</taxon>
        <taxon>Arthropoda</taxon>
        <taxon>Crustacea</taxon>
        <taxon>Multicrustacea</taxon>
        <taxon>Malacostraca</taxon>
        <taxon>Eumalacostraca</taxon>
        <taxon>Peracarida</taxon>
        <taxon>Amphipoda</taxon>
        <taxon>Senticaudata</taxon>
        <taxon>Talitrida</taxon>
        <taxon>Talitroidea</taxon>
        <taxon>Hyalellidae</taxon>
        <taxon>Hyalella</taxon>
    </lineage>
</organism>
<dbReference type="OrthoDB" id="269227at2759"/>
<name>A0A8B7PFZ5_HYAAZ</name>
<evidence type="ECO:0000313" key="7">
    <source>
        <dbReference type="Proteomes" id="UP000694843"/>
    </source>
</evidence>
<evidence type="ECO:0000256" key="1">
    <source>
        <dbReference type="ARBA" id="ARBA00001974"/>
    </source>
</evidence>
<dbReference type="InterPro" id="IPR012132">
    <property type="entry name" value="GMC_OxRdtase"/>
</dbReference>
<dbReference type="Gene3D" id="3.30.560.10">
    <property type="entry name" value="Glucose Oxidase, domain 3"/>
    <property type="match status" value="1"/>
</dbReference>
<evidence type="ECO:0000256" key="5">
    <source>
        <dbReference type="PIRSR" id="PIRSR000137-2"/>
    </source>
</evidence>
<dbReference type="Pfam" id="PF00732">
    <property type="entry name" value="GMC_oxred_N"/>
    <property type="match status" value="1"/>
</dbReference>
<reference evidence="8" key="1">
    <citation type="submission" date="2025-08" db="UniProtKB">
        <authorList>
            <consortium name="RefSeq"/>
        </authorList>
    </citation>
    <scope>IDENTIFICATION</scope>
    <source>
        <tissue evidence="8">Whole organism</tissue>
    </source>
</reference>
<dbReference type="Gene3D" id="3.50.50.60">
    <property type="entry name" value="FAD/NAD(P)-binding domain"/>
    <property type="match status" value="1"/>
</dbReference>